<feature type="chain" id="PRO_5045995552" evidence="2">
    <location>
        <begin position="28"/>
        <end position="162"/>
    </location>
</feature>
<evidence type="ECO:0000256" key="2">
    <source>
        <dbReference type="SAM" id="SignalP"/>
    </source>
</evidence>
<comment type="caution">
    <text evidence="4">The sequence shown here is derived from an EMBL/GenBank/DDBJ whole genome shotgun (WGS) entry which is preliminary data.</text>
</comment>
<evidence type="ECO:0000313" key="4">
    <source>
        <dbReference type="EMBL" id="MCO6406786.1"/>
    </source>
</evidence>
<feature type="signal peptide" evidence="2">
    <location>
        <begin position="1"/>
        <end position="27"/>
    </location>
</feature>
<evidence type="ECO:0000256" key="1">
    <source>
        <dbReference type="ARBA" id="ARBA00022443"/>
    </source>
</evidence>
<keyword evidence="5" id="KW-1185">Reference proteome</keyword>
<evidence type="ECO:0000259" key="3">
    <source>
        <dbReference type="PROSITE" id="PS50002"/>
    </source>
</evidence>
<dbReference type="InterPro" id="IPR003646">
    <property type="entry name" value="SH3-like_bac-type"/>
</dbReference>
<proteinExistence type="predicted"/>
<sequence length="162" mass="17496">MTRFATMTLVAFAFLQAMLLSVTPTLADYVGNLNPNGDNYLTLRQYATAKSREISRMGPGTIVEILDADGDWFYIQTQDGRIGWAHGNYILPGLPGGNAPRPDNAAPFGVVNDEAGDVPVEDYQEPAVAGGIASGAANVGGVEFDWLEGHMTQFHDPLKYYP</sequence>
<organism evidence="4 5">
    <name type="scientific">Hoeflea alexandrii</name>
    <dbReference type="NCBI Taxonomy" id="288436"/>
    <lineage>
        <taxon>Bacteria</taxon>
        <taxon>Pseudomonadati</taxon>
        <taxon>Pseudomonadota</taxon>
        <taxon>Alphaproteobacteria</taxon>
        <taxon>Hyphomicrobiales</taxon>
        <taxon>Rhizobiaceae</taxon>
        <taxon>Hoeflea</taxon>
    </lineage>
</organism>
<gene>
    <name evidence="4" type="ORF">GTW23_01250</name>
</gene>
<dbReference type="Proteomes" id="UP001320715">
    <property type="component" value="Unassembled WGS sequence"/>
</dbReference>
<evidence type="ECO:0000313" key="5">
    <source>
        <dbReference type="Proteomes" id="UP001320715"/>
    </source>
</evidence>
<dbReference type="RefSeq" id="WP_252914332.1">
    <property type="nucleotide sequence ID" value="NZ_JAAAML010000001.1"/>
</dbReference>
<dbReference type="PROSITE" id="PS50002">
    <property type="entry name" value="SH3"/>
    <property type="match status" value="1"/>
</dbReference>
<dbReference type="InterPro" id="IPR036028">
    <property type="entry name" value="SH3-like_dom_sf"/>
</dbReference>
<feature type="domain" description="SH3" evidence="3">
    <location>
        <begin position="35"/>
        <end position="95"/>
    </location>
</feature>
<dbReference type="EMBL" id="JAAAML010000001">
    <property type="protein sequence ID" value="MCO6406786.1"/>
    <property type="molecule type" value="Genomic_DNA"/>
</dbReference>
<keyword evidence="2" id="KW-0732">Signal</keyword>
<dbReference type="Pfam" id="PF08239">
    <property type="entry name" value="SH3_3"/>
    <property type="match status" value="1"/>
</dbReference>
<accession>A0ABT1CMF9</accession>
<dbReference type="Gene3D" id="2.30.30.40">
    <property type="entry name" value="SH3 Domains"/>
    <property type="match status" value="1"/>
</dbReference>
<name>A0ABT1CMF9_9HYPH</name>
<dbReference type="SUPFAM" id="SSF50044">
    <property type="entry name" value="SH3-domain"/>
    <property type="match status" value="1"/>
</dbReference>
<protein>
    <submittedName>
        <fullName evidence="4">SH3 domain-containing protein</fullName>
    </submittedName>
</protein>
<reference evidence="4 5" key="1">
    <citation type="submission" date="2020-01" db="EMBL/GenBank/DDBJ databases">
        <title>Genomes of bacteria type strains.</title>
        <authorList>
            <person name="Chen J."/>
            <person name="Zhu S."/>
            <person name="Yang J."/>
        </authorList>
    </citation>
    <scope>NUCLEOTIDE SEQUENCE [LARGE SCALE GENOMIC DNA]</scope>
    <source>
        <strain evidence="4 5">DSM 16655</strain>
    </source>
</reference>
<keyword evidence="1" id="KW-0728">SH3 domain</keyword>
<dbReference type="InterPro" id="IPR001452">
    <property type="entry name" value="SH3_domain"/>
</dbReference>